<evidence type="ECO:0000256" key="5">
    <source>
        <dbReference type="ARBA" id="ARBA00023136"/>
    </source>
</evidence>
<reference evidence="9 10" key="1">
    <citation type="submission" date="2024-10" db="EMBL/GenBank/DDBJ databases">
        <title>The Natural Products Discovery Center: Release of the First 8490 Sequenced Strains for Exploring Actinobacteria Biosynthetic Diversity.</title>
        <authorList>
            <person name="Kalkreuter E."/>
            <person name="Kautsar S.A."/>
            <person name="Yang D."/>
            <person name="Bader C.D."/>
            <person name="Teijaro C.N."/>
            <person name="Fluegel L."/>
            <person name="Davis C.M."/>
            <person name="Simpson J.R."/>
            <person name="Lauterbach L."/>
            <person name="Steele A.D."/>
            <person name="Gui C."/>
            <person name="Meng S."/>
            <person name="Li G."/>
            <person name="Viehrig K."/>
            <person name="Ye F."/>
            <person name="Su P."/>
            <person name="Kiefer A.F."/>
            <person name="Nichols A."/>
            <person name="Cepeda A.J."/>
            <person name="Yan W."/>
            <person name="Fan B."/>
            <person name="Jiang Y."/>
            <person name="Adhikari A."/>
            <person name="Zheng C.-J."/>
            <person name="Schuster L."/>
            <person name="Cowan T.M."/>
            <person name="Smanski M.J."/>
            <person name="Chevrette M.G."/>
            <person name="De Carvalho L.P.S."/>
            <person name="Shen B."/>
        </authorList>
    </citation>
    <scope>NUCLEOTIDE SEQUENCE [LARGE SCALE GENOMIC DNA]</scope>
    <source>
        <strain evidence="9 10">NPDC050545</strain>
    </source>
</reference>
<evidence type="ECO:0000256" key="4">
    <source>
        <dbReference type="ARBA" id="ARBA00022989"/>
    </source>
</evidence>
<feature type="compositionally biased region" description="Low complexity" evidence="6">
    <location>
        <begin position="288"/>
        <end position="299"/>
    </location>
</feature>
<dbReference type="InterPro" id="IPR052027">
    <property type="entry name" value="PspC"/>
</dbReference>
<evidence type="ECO:0000313" key="10">
    <source>
        <dbReference type="Proteomes" id="UP001612741"/>
    </source>
</evidence>
<dbReference type="EMBL" id="JBITGY010000018">
    <property type="protein sequence ID" value="MFI6505312.1"/>
    <property type="molecule type" value="Genomic_DNA"/>
</dbReference>
<evidence type="ECO:0000256" key="7">
    <source>
        <dbReference type="SAM" id="Phobius"/>
    </source>
</evidence>
<sequence>MKEAPSRESRPLCRSGEGRILFGVCAGLGRHTGIDPVVFRIGFAVLVFGSGMGFFLYIAAFMLMKDTRGLPGMIEQWTRRDFDAEAVMALLTAVLGFGLAVNLATVWLATGTLVVGMVIVLALLAAHASGVDLLALARSMPERLSRRQRATPEPMVQQHGRPEPGLVNIAFAAEAAAPPYTPGPRTDTAEARTDTTGPRTDTPEPRTDTTELRHDTLASPDSSETRQNAPEPPQPDDSQDTTEAPIPYGQELDEPQGTRVLPATGRPPTREEAMLRVEAIMREKRAARQAADAGARSNAEAPEAPSRGQAGDPGQGQPPRPAETPRERIPYGEPFAPHGPYQPLDPARRGGAGGYSPYDPALYRGQTPPPAPVSKKRPRSFIGVITVLLSLIIGGIIVAVQSGSASGVNATAIGASVLITVGAGLLVAAWWGRGAGLVALGTVVAVAIAFGMIVGGLPKRVGDRTWTPTTMAETSGTYEVGVGEGRLDLSELKMPPGSRAQFNASVSVGELMVIVPASARVEVHATAKVGDITIDQSLRGGVDVEFDKVLEPETKPKGAVSTIVLNLRGGMGDVEVRRAA</sequence>
<feature type="region of interest" description="Disordered" evidence="6">
    <location>
        <begin position="177"/>
        <end position="271"/>
    </location>
</feature>
<organism evidence="9 10">
    <name type="scientific">Nonomuraea typhae</name>
    <dbReference type="NCBI Taxonomy" id="2603600"/>
    <lineage>
        <taxon>Bacteria</taxon>
        <taxon>Bacillati</taxon>
        <taxon>Actinomycetota</taxon>
        <taxon>Actinomycetes</taxon>
        <taxon>Streptosporangiales</taxon>
        <taxon>Streptosporangiaceae</taxon>
        <taxon>Nonomuraea</taxon>
    </lineage>
</organism>
<accession>A0ABW7ZAV2</accession>
<dbReference type="InterPro" id="IPR007168">
    <property type="entry name" value="Phageshock_PspC_N"/>
</dbReference>
<name>A0ABW7ZAV2_9ACTN</name>
<comment type="caution">
    <text evidence="9">The sequence shown here is derived from an EMBL/GenBank/DDBJ whole genome shotgun (WGS) entry which is preliminary data.</text>
</comment>
<feature type="transmembrane region" description="Helical" evidence="7">
    <location>
        <begin position="412"/>
        <end position="431"/>
    </location>
</feature>
<feature type="transmembrane region" description="Helical" evidence="7">
    <location>
        <begin position="84"/>
        <end position="108"/>
    </location>
</feature>
<feature type="domain" description="Phage shock protein PspC N-terminal" evidence="8">
    <location>
        <begin position="10"/>
        <end position="65"/>
    </location>
</feature>
<comment type="subcellular location">
    <subcellularLocation>
        <location evidence="1">Cell membrane</location>
        <topology evidence="1">Single-pass membrane protein</topology>
    </subcellularLocation>
</comment>
<feature type="transmembrane region" description="Helical" evidence="7">
    <location>
        <begin position="381"/>
        <end position="400"/>
    </location>
</feature>
<keyword evidence="10" id="KW-1185">Reference proteome</keyword>
<dbReference type="RefSeq" id="WP_397091409.1">
    <property type="nucleotide sequence ID" value="NZ_JBITGY010000018.1"/>
</dbReference>
<evidence type="ECO:0000313" key="9">
    <source>
        <dbReference type="EMBL" id="MFI6505312.1"/>
    </source>
</evidence>
<keyword evidence="5 7" id="KW-0472">Membrane</keyword>
<proteinExistence type="predicted"/>
<protein>
    <submittedName>
        <fullName evidence="9">PspC domain-containing protein</fullName>
    </submittedName>
</protein>
<evidence type="ECO:0000256" key="6">
    <source>
        <dbReference type="SAM" id="MobiDB-lite"/>
    </source>
</evidence>
<dbReference type="Proteomes" id="UP001612741">
    <property type="component" value="Unassembled WGS sequence"/>
</dbReference>
<keyword evidence="3 7" id="KW-0812">Transmembrane</keyword>
<feature type="transmembrane region" description="Helical" evidence="7">
    <location>
        <begin position="37"/>
        <end position="63"/>
    </location>
</feature>
<feature type="transmembrane region" description="Helical" evidence="7">
    <location>
        <begin position="114"/>
        <end position="137"/>
    </location>
</feature>
<feature type="region of interest" description="Disordered" evidence="6">
    <location>
        <begin position="284"/>
        <end position="376"/>
    </location>
</feature>
<feature type="transmembrane region" description="Helical" evidence="7">
    <location>
        <begin position="438"/>
        <end position="457"/>
    </location>
</feature>
<keyword evidence="2" id="KW-1003">Cell membrane</keyword>
<keyword evidence="4 7" id="KW-1133">Transmembrane helix</keyword>
<evidence type="ECO:0000256" key="2">
    <source>
        <dbReference type="ARBA" id="ARBA00022475"/>
    </source>
</evidence>
<feature type="compositionally biased region" description="Polar residues" evidence="6">
    <location>
        <begin position="219"/>
        <end position="228"/>
    </location>
</feature>
<evidence type="ECO:0000256" key="3">
    <source>
        <dbReference type="ARBA" id="ARBA00022692"/>
    </source>
</evidence>
<evidence type="ECO:0000259" key="8">
    <source>
        <dbReference type="Pfam" id="PF04024"/>
    </source>
</evidence>
<dbReference type="PANTHER" id="PTHR33885">
    <property type="entry name" value="PHAGE SHOCK PROTEIN C"/>
    <property type="match status" value="1"/>
</dbReference>
<gene>
    <name evidence="9" type="ORF">ACIBG2_48585</name>
</gene>
<dbReference type="Pfam" id="PF04024">
    <property type="entry name" value="PspC"/>
    <property type="match status" value="1"/>
</dbReference>
<dbReference type="PANTHER" id="PTHR33885:SF3">
    <property type="entry name" value="PHAGE SHOCK PROTEIN C"/>
    <property type="match status" value="1"/>
</dbReference>
<feature type="compositionally biased region" description="Basic and acidic residues" evidence="6">
    <location>
        <begin position="201"/>
        <end position="216"/>
    </location>
</feature>
<evidence type="ECO:0000256" key="1">
    <source>
        <dbReference type="ARBA" id="ARBA00004162"/>
    </source>
</evidence>